<sequence>MPPQTDYAQRCTVGWIAPMALELTVAIGMLDEHETLQVPRDDAAYPTCAASFKTSDMSLSSGSQGQFRAMALIFSNRSRWAMSLWESPNGATAEWSITNSAHGRARALWSSASMLFIPPQLC</sequence>
<dbReference type="AlphaFoldDB" id="A0AA39WWM0"/>
<proteinExistence type="predicted"/>
<gene>
    <name evidence="1" type="ORF">B0T14DRAFT_158226</name>
</gene>
<protein>
    <submittedName>
        <fullName evidence="1">Uncharacterized protein</fullName>
    </submittedName>
</protein>
<accession>A0AA39WWM0</accession>
<comment type="caution">
    <text evidence="1">The sequence shown here is derived from an EMBL/GenBank/DDBJ whole genome shotgun (WGS) entry which is preliminary data.</text>
</comment>
<name>A0AA39WWM0_9PEZI</name>
<keyword evidence="2" id="KW-1185">Reference proteome</keyword>
<dbReference type="Proteomes" id="UP001175000">
    <property type="component" value="Unassembled WGS sequence"/>
</dbReference>
<reference evidence="1" key="1">
    <citation type="submission" date="2023-06" db="EMBL/GenBank/DDBJ databases">
        <title>Genome-scale phylogeny and comparative genomics of the fungal order Sordariales.</title>
        <authorList>
            <consortium name="Lawrence Berkeley National Laboratory"/>
            <person name="Hensen N."/>
            <person name="Bonometti L."/>
            <person name="Westerberg I."/>
            <person name="Brannstrom I.O."/>
            <person name="Guillou S."/>
            <person name="Cros-Aarteil S."/>
            <person name="Calhoun S."/>
            <person name="Haridas S."/>
            <person name="Kuo A."/>
            <person name="Mondo S."/>
            <person name="Pangilinan J."/>
            <person name="Riley R."/>
            <person name="Labutti K."/>
            <person name="Andreopoulos B."/>
            <person name="Lipzen A."/>
            <person name="Chen C."/>
            <person name="Yanf M."/>
            <person name="Daum C."/>
            <person name="Ng V."/>
            <person name="Clum A."/>
            <person name="Steindorff A."/>
            <person name="Ohm R."/>
            <person name="Martin F."/>
            <person name="Silar P."/>
            <person name="Natvig D."/>
            <person name="Lalanne C."/>
            <person name="Gautier V."/>
            <person name="Ament-Velasquez S.L."/>
            <person name="Kruys A."/>
            <person name="Hutchinson M.I."/>
            <person name="Powell A.J."/>
            <person name="Barry K."/>
            <person name="Miller A.N."/>
            <person name="Grigoriev I.V."/>
            <person name="Debuchy R."/>
            <person name="Gladieux P."/>
            <person name="Thoren M.H."/>
            <person name="Johannesson H."/>
        </authorList>
    </citation>
    <scope>NUCLEOTIDE SEQUENCE</scope>
    <source>
        <strain evidence="1">CBS 606.72</strain>
    </source>
</reference>
<organism evidence="1 2">
    <name type="scientific">Immersiella caudata</name>
    <dbReference type="NCBI Taxonomy" id="314043"/>
    <lineage>
        <taxon>Eukaryota</taxon>
        <taxon>Fungi</taxon>
        <taxon>Dikarya</taxon>
        <taxon>Ascomycota</taxon>
        <taxon>Pezizomycotina</taxon>
        <taxon>Sordariomycetes</taxon>
        <taxon>Sordariomycetidae</taxon>
        <taxon>Sordariales</taxon>
        <taxon>Lasiosphaeriaceae</taxon>
        <taxon>Immersiella</taxon>
    </lineage>
</organism>
<dbReference type="EMBL" id="JAULSU010000003">
    <property type="protein sequence ID" value="KAK0622945.1"/>
    <property type="molecule type" value="Genomic_DNA"/>
</dbReference>
<evidence type="ECO:0000313" key="1">
    <source>
        <dbReference type="EMBL" id="KAK0622945.1"/>
    </source>
</evidence>
<evidence type="ECO:0000313" key="2">
    <source>
        <dbReference type="Proteomes" id="UP001175000"/>
    </source>
</evidence>